<dbReference type="AlphaFoldDB" id="X6MTQ9"/>
<feature type="compositionally biased region" description="Basic and acidic residues" evidence="1">
    <location>
        <begin position="41"/>
        <end position="53"/>
    </location>
</feature>
<feature type="compositionally biased region" description="Basic and acidic residues" evidence="1">
    <location>
        <begin position="1"/>
        <end position="16"/>
    </location>
</feature>
<feature type="region of interest" description="Disordered" evidence="1">
    <location>
        <begin position="1"/>
        <end position="84"/>
    </location>
</feature>
<sequence>MIAEESKKEKRRDSSKKSQKRNTASSVSPGKGRYGKNATNEIREEAGANRSDNDSDESFDDDNGDDKDLEVPMPSSRASRALNERLAQIALNGGKYKTKESKKTWRPQKRLNQDANAGIAIKAPVVQGSRSTPGTPLFDGSGEDITLYVVVFFFWKKNGTKPKLSAVSNSEHLWNQQSRIFQYPASARAANQDETKKKHKNYYSNDMVNTDNKNAFPQIPHADQPFGQLFIPNTTSIDQKSSANEEEEKREPKDPFPAFLMRSISAKHSIYDNRPAVPF</sequence>
<keyword evidence="3" id="KW-1185">Reference proteome</keyword>
<name>X6MTQ9_RETFI</name>
<evidence type="ECO:0000313" key="2">
    <source>
        <dbReference type="EMBL" id="ETO17046.1"/>
    </source>
</evidence>
<feature type="region of interest" description="Disordered" evidence="1">
    <location>
        <begin position="236"/>
        <end position="257"/>
    </location>
</feature>
<feature type="compositionally biased region" description="Acidic residues" evidence="1">
    <location>
        <begin position="54"/>
        <end position="68"/>
    </location>
</feature>
<feature type="non-terminal residue" evidence="2">
    <location>
        <position position="279"/>
    </location>
</feature>
<organism evidence="2 3">
    <name type="scientific">Reticulomyxa filosa</name>
    <dbReference type="NCBI Taxonomy" id="46433"/>
    <lineage>
        <taxon>Eukaryota</taxon>
        <taxon>Sar</taxon>
        <taxon>Rhizaria</taxon>
        <taxon>Retaria</taxon>
        <taxon>Foraminifera</taxon>
        <taxon>Monothalamids</taxon>
        <taxon>Reticulomyxidae</taxon>
        <taxon>Reticulomyxa</taxon>
    </lineage>
</organism>
<comment type="caution">
    <text evidence="2">The sequence shown here is derived from an EMBL/GenBank/DDBJ whole genome shotgun (WGS) entry which is preliminary data.</text>
</comment>
<gene>
    <name evidence="2" type="ORF">RFI_20287</name>
</gene>
<dbReference type="Proteomes" id="UP000023152">
    <property type="component" value="Unassembled WGS sequence"/>
</dbReference>
<reference evidence="2 3" key="1">
    <citation type="journal article" date="2013" name="Curr. Biol.">
        <title>The Genome of the Foraminiferan Reticulomyxa filosa.</title>
        <authorList>
            <person name="Glockner G."/>
            <person name="Hulsmann N."/>
            <person name="Schleicher M."/>
            <person name="Noegel A.A."/>
            <person name="Eichinger L."/>
            <person name="Gallinger C."/>
            <person name="Pawlowski J."/>
            <person name="Sierra R."/>
            <person name="Euteneuer U."/>
            <person name="Pillet L."/>
            <person name="Moustafa A."/>
            <person name="Platzer M."/>
            <person name="Groth M."/>
            <person name="Szafranski K."/>
            <person name="Schliwa M."/>
        </authorList>
    </citation>
    <scope>NUCLEOTIDE SEQUENCE [LARGE SCALE GENOMIC DNA]</scope>
</reference>
<evidence type="ECO:0000313" key="3">
    <source>
        <dbReference type="Proteomes" id="UP000023152"/>
    </source>
</evidence>
<evidence type="ECO:0000256" key="1">
    <source>
        <dbReference type="SAM" id="MobiDB-lite"/>
    </source>
</evidence>
<dbReference type="EMBL" id="ASPP01017364">
    <property type="protein sequence ID" value="ETO17046.1"/>
    <property type="molecule type" value="Genomic_DNA"/>
</dbReference>
<protein>
    <submittedName>
        <fullName evidence="2">Uncharacterized protein</fullName>
    </submittedName>
</protein>
<proteinExistence type="predicted"/>
<accession>X6MTQ9</accession>